<accession>A0ABW7FQF5</accession>
<sequence>MSRLPIQAPPMPFESASGYLLRVFGLNGISVKESVSHCRVARRARLLATDADLLAELVGVQADWFEHRMPIPHARDQWPGVRLFGHVWQETWLLRGIHQQICPACLDEHGVARLEWDLLAYPVCHIHARPLQDACAVCARALSPMRPALDVCDCGAYLATATKVSGDIEASVLRWCEWLSTQVLPDVLAAQATEPEAIAPQLLGTSPDGAFRLIFVFGGATKAYRGAKIQDRKTWLSSARVQQLLAHGLDALQASAEGHRSGLDGSASRALAEQAMVGVTVWDRAAAAREIRNLKLGRRWRDSVPRHPAQQELFDGLL</sequence>
<gene>
    <name evidence="2" type="ORF">ACG0Z3_23085</name>
</gene>
<dbReference type="EMBL" id="JBIGHW010000041">
    <property type="protein sequence ID" value="MFG6443576.1"/>
    <property type="molecule type" value="Genomic_DNA"/>
</dbReference>
<feature type="domain" description="TniQ" evidence="1">
    <location>
        <begin position="5"/>
        <end position="131"/>
    </location>
</feature>
<dbReference type="Proteomes" id="UP001606301">
    <property type="component" value="Unassembled WGS sequence"/>
</dbReference>
<reference evidence="2 3" key="1">
    <citation type="submission" date="2024-08" db="EMBL/GenBank/DDBJ databases">
        <authorList>
            <person name="Lu H."/>
        </authorList>
    </citation>
    <scope>NUCLEOTIDE SEQUENCE [LARGE SCALE GENOMIC DNA]</scope>
    <source>
        <strain evidence="2 3">LKC17W</strain>
    </source>
</reference>
<proteinExistence type="predicted"/>
<organism evidence="2 3">
    <name type="scientific">Pelomonas margarita</name>
    <dbReference type="NCBI Taxonomy" id="3299031"/>
    <lineage>
        <taxon>Bacteria</taxon>
        <taxon>Pseudomonadati</taxon>
        <taxon>Pseudomonadota</taxon>
        <taxon>Betaproteobacteria</taxon>
        <taxon>Burkholderiales</taxon>
        <taxon>Sphaerotilaceae</taxon>
        <taxon>Roseateles</taxon>
    </lineage>
</organism>
<name>A0ABW7FQF5_9BURK</name>
<evidence type="ECO:0000259" key="1">
    <source>
        <dbReference type="Pfam" id="PF06527"/>
    </source>
</evidence>
<evidence type="ECO:0000313" key="2">
    <source>
        <dbReference type="EMBL" id="MFG6443576.1"/>
    </source>
</evidence>
<keyword evidence="3" id="KW-1185">Reference proteome</keyword>
<evidence type="ECO:0000313" key="3">
    <source>
        <dbReference type="Proteomes" id="UP001606301"/>
    </source>
</evidence>
<dbReference type="InterPro" id="IPR009492">
    <property type="entry name" value="TniQ"/>
</dbReference>
<dbReference type="RefSeq" id="WP_394402381.1">
    <property type="nucleotide sequence ID" value="NZ_JBIGHW010000041.1"/>
</dbReference>
<dbReference type="Pfam" id="PF06527">
    <property type="entry name" value="TniQ"/>
    <property type="match status" value="1"/>
</dbReference>
<comment type="caution">
    <text evidence="2">The sequence shown here is derived from an EMBL/GenBank/DDBJ whole genome shotgun (WGS) entry which is preliminary data.</text>
</comment>
<protein>
    <submittedName>
        <fullName evidence="2">TniQ family protein</fullName>
    </submittedName>
</protein>